<accession>A0A3N4IXY5</accession>
<feature type="transmembrane region" description="Helical" evidence="6">
    <location>
        <begin position="207"/>
        <end position="227"/>
    </location>
</feature>
<dbReference type="Proteomes" id="UP000276215">
    <property type="component" value="Unassembled WGS sequence"/>
</dbReference>
<feature type="transmembrane region" description="Helical" evidence="6">
    <location>
        <begin position="180"/>
        <end position="201"/>
    </location>
</feature>
<evidence type="ECO:0000313" key="8">
    <source>
        <dbReference type="Proteomes" id="UP000276215"/>
    </source>
</evidence>
<dbReference type="PANTHER" id="PTHR23502:SF22">
    <property type="entry name" value="MAJOR FACILITATOR SUPERFAMILY (MFS) PROFILE DOMAIN-CONTAINING PROTEIN"/>
    <property type="match status" value="1"/>
</dbReference>
<evidence type="ECO:0000256" key="1">
    <source>
        <dbReference type="ARBA" id="ARBA00004141"/>
    </source>
</evidence>
<evidence type="ECO:0000256" key="2">
    <source>
        <dbReference type="ARBA" id="ARBA00022692"/>
    </source>
</evidence>
<feature type="transmembrane region" description="Helical" evidence="6">
    <location>
        <begin position="461"/>
        <end position="480"/>
    </location>
</feature>
<dbReference type="AlphaFoldDB" id="A0A3N4IXY5"/>
<dbReference type="OrthoDB" id="2533084at2759"/>
<dbReference type="SUPFAM" id="SSF103473">
    <property type="entry name" value="MFS general substrate transporter"/>
    <property type="match status" value="1"/>
</dbReference>
<feature type="transmembrane region" description="Helical" evidence="6">
    <location>
        <begin position="395"/>
        <end position="421"/>
    </location>
</feature>
<proteinExistence type="predicted"/>
<dbReference type="Gene3D" id="1.20.1250.20">
    <property type="entry name" value="MFS general substrate transporter like domains"/>
    <property type="match status" value="1"/>
</dbReference>
<sequence>MTTEDRKPSSLAPSALEEVEQDNTAPPPLFTNGTTYDLSDPLMWTWKKKHLALIAMCYMAFMTNFLAGYGVPMIIPQAKEWKLSPADSTRSLSGNTSAQGFGSLIAVPFAQRFGILPVMFWSTFITFFMTIASALCPDDWIGFIAIRVIQGLFATAAQVLGMTVIQDIFFFEEHARKLGIWGWSILIGPYFGPFLASFIMTTQKWRTAFWIVSPFSGIGMVFIIFLMDETTFDRINSSNNPPRPETYWKYKVQTLSGIYGYRAKGKPTLLQGCLEIWTVFSKPQFYTLFFYHGATYMWSVGINGSLILFLVPPPPKGYGFKSIDIGLIYFAPMVGVVLGELWGHFFNDFIQARSIRKNKGLFEPESRLWALYFSTVFTAIGLGLLGIGLEDLWTWGIIALLWGTYIWSLMISTVAISAYALDCFPDNSAAASALLNFTRVLHGFLVPFFQNKWANAVGANWSFGTQAIACVVAFGIIPIVQKCGKRWREKTTQGPDLTIVTRAKGQP</sequence>
<keyword evidence="3 6" id="KW-1133">Transmembrane helix</keyword>
<evidence type="ECO:0000313" key="7">
    <source>
        <dbReference type="EMBL" id="RPA91033.1"/>
    </source>
</evidence>
<dbReference type="PANTHER" id="PTHR23502">
    <property type="entry name" value="MAJOR FACILITATOR SUPERFAMILY"/>
    <property type="match status" value="1"/>
</dbReference>
<gene>
    <name evidence="7" type="ORF">L873DRAFT_1820167</name>
</gene>
<keyword evidence="8" id="KW-1185">Reference proteome</keyword>
<dbReference type="STRING" id="1336337.A0A3N4IXY5"/>
<reference evidence="7 8" key="1">
    <citation type="journal article" date="2018" name="Nat. Ecol. Evol.">
        <title>Pezizomycetes genomes reveal the molecular basis of ectomycorrhizal truffle lifestyle.</title>
        <authorList>
            <person name="Murat C."/>
            <person name="Payen T."/>
            <person name="Noel B."/>
            <person name="Kuo A."/>
            <person name="Morin E."/>
            <person name="Chen J."/>
            <person name="Kohler A."/>
            <person name="Krizsan K."/>
            <person name="Balestrini R."/>
            <person name="Da Silva C."/>
            <person name="Montanini B."/>
            <person name="Hainaut M."/>
            <person name="Levati E."/>
            <person name="Barry K.W."/>
            <person name="Belfiori B."/>
            <person name="Cichocki N."/>
            <person name="Clum A."/>
            <person name="Dockter R.B."/>
            <person name="Fauchery L."/>
            <person name="Guy J."/>
            <person name="Iotti M."/>
            <person name="Le Tacon F."/>
            <person name="Lindquist E.A."/>
            <person name="Lipzen A."/>
            <person name="Malagnac F."/>
            <person name="Mello A."/>
            <person name="Molinier V."/>
            <person name="Miyauchi S."/>
            <person name="Poulain J."/>
            <person name="Riccioni C."/>
            <person name="Rubini A."/>
            <person name="Sitrit Y."/>
            <person name="Splivallo R."/>
            <person name="Traeger S."/>
            <person name="Wang M."/>
            <person name="Zifcakova L."/>
            <person name="Wipf D."/>
            <person name="Zambonelli A."/>
            <person name="Paolocci F."/>
            <person name="Nowrousian M."/>
            <person name="Ottonello S."/>
            <person name="Baldrian P."/>
            <person name="Spatafora J.W."/>
            <person name="Henrissat B."/>
            <person name="Nagy L.G."/>
            <person name="Aury J.M."/>
            <person name="Wincker P."/>
            <person name="Grigoriev I.V."/>
            <person name="Bonfante P."/>
            <person name="Martin F.M."/>
        </authorList>
    </citation>
    <scope>NUCLEOTIDE SEQUENCE [LARGE SCALE GENOMIC DNA]</scope>
    <source>
        <strain evidence="7 8">120613-1</strain>
    </source>
</reference>
<evidence type="ECO:0000256" key="5">
    <source>
        <dbReference type="SAM" id="MobiDB-lite"/>
    </source>
</evidence>
<dbReference type="InterPro" id="IPR011701">
    <property type="entry name" value="MFS"/>
</dbReference>
<dbReference type="Pfam" id="PF07690">
    <property type="entry name" value="MFS_1"/>
    <property type="match status" value="1"/>
</dbReference>
<name>A0A3N4IXY5_9PEZI</name>
<feature type="transmembrane region" description="Helical" evidence="6">
    <location>
        <begin position="323"/>
        <end position="347"/>
    </location>
</feature>
<evidence type="ECO:0000256" key="3">
    <source>
        <dbReference type="ARBA" id="ARBA00022989"/>
    </source>
</evidence>
<feature type="transmembrane region" description="Helical" evidence="6">
    <location>
        <begin position="368"/>
        <end position="389"/>
    </location>
</feature>
<dbReference type="GO" id="GO:0005886">
    <property type="term" value="C:plasma membrane"/>
    <property type="evidence" value="ECO:0007669"/>
    <property type="project" value="TreeGrafter"/>
</dbReference>
<feature type="transmembrane region" description="Helical" evidence="6">
    <location>
        <begin position="140"/>
        <end position="160"/>
    </location>
</feature>
<evidence type="ECO:0000256" key="6">
    <source>
        <dbReference type="SAM" id="Phobius"/>
    </source>
</evidence>
<dbReference type="InterPro" id="IPR036259">
    <property type="entry name" value="MFS_trans_sf"/>
</dbReference>
<feature type="region of interest" description="Disordered" evidence="5">
    <location>
        <begin position="1"/>
        <end position="30"/>
    </location>
</feature>
<feature type="transmembrane region" description="Helical" evidence="6">
    <location>
        <begin position="288"/>
        <end position="311"/>
    </location>
</feature>
<feature type="transmembrane region" description="Helical" evidence="6">
    <location>
        <begin position="113"/>
        <end position="134"/>
    </location>
</feature>
<evidence type="ECO:0000256" key="4">
    <source>
        <dbReference type="ARBA" id="ARBA00023136"/>
    </source>
</evidence>
<dbReference type="GO" id="GO:0022857">
    <property type="term" value="F:transmembrane transporter activity"/>
    <property type="evidence" value="ECO:0007669"/>
    <property type="project" value="InterPro"/>
</dbReference>
<keyword evidence="4 6" id="KW-0472">Membrane</keyword>
<keyword evidence="2 6" id="KW-0812">Transmembrane</keyword>
<protein>
    <submittedName>
        <fullName evidence="7">MFS transporter</fullName>
    </submittedName>
</protein>
<organism evidence="7 8">
    <name type="scientific">Choiromyces venosus 120613-1</name>
    <dbReference type="NCBI Taxonomy" id="1336337"/>
    <lineage>
        <taxon>Eukaryota</taxon>
        <taxon>Fungi</taxon>
        <taxon>Dikarya</taxon>
        <taxon>Ascomycota</taxon>
        <taxon>Pezizomycotina</taxon>
        <taxon>Pezizomycetes</taxon>
        <taxon>Pezizales</taxon>
        <taxon>Tuberaceae</taxon>
        <taxon>Choiromyces</taxon>
    </lineage>
</organism>
<feature type="transmembrane region" description="Helical" evidence="6">
    <location>
        <begin position="51"/>
        <end position="75"/>
    </location>
</feature>
<comment type="subcellular location">
    <subcellularLocation>
        <location evidence="1">Membrane</location>
        <topology evidence="1">Multi-pass membrane protein</topology>
    </subcellularLocation>
</comment>
<dbReference type="EMBL" id="ML120507">
    <property type="protein sequence ID" value="RPA91033.1"/>
    <property type="molecule type" value="Genomic_DNA"/>
</dbReference>